<evidence type="ECO:0000256" key="8">
    <source>
        <dbReference type="PIRSR" id="PIRSR019663-1"/>
    </source>
</evidence>
<dbReference type="InterPro" id="IPR001096">
    <property type="entry name" value="Peptidase_C13"/>
</dbReference>
<evidence type="ECO:0000256" key="9">
    <source>
        <dbReference type="SAM" id="SignalP"/>
    </source>
</evidence>
<dbReference type="AlphaFoldDB" id="A0AAW1QD80"/>
<organism evidence="11 12">
    <name type="scientific">Apatococcus lobatus</name>
    <dbReference type="NCBI Taxonomy" id="904363"/>
    <lineage>
        <taxon>Eukaryota</taxon>
        <taxon>Viridiplantae</taxon>
        <taxon>Chlorophyta</taxon>
        <taxon>core chlorophytes</taxon>
        <taxon>Trebouxiophyceae</taxon>
        <taxon>Chlorellales</taxon>
        <taxon>Chlorellaceae</taxon>
        <taxon>Apatococcus</taxon>
    </lineage>
</organism>
<evidence type="ECO:0000259" key="10">
    <source>
        <dbReference type="Pfam" id="PF20985"/>
    </source>
</evidence>
<dbReference type="InterPro" id="IPR048501">
    <property type="entry name" value="Legum_prodom"/>
</dbReference>
<dbReference type="Gene3D" id="3.40.50.1460">
    <property type="match status" value="1"/>
</dbReference>
<protein>
    <recommendedName>
        <fullName evidence="3">legumain</fullName>
        <ecNumber evidence="3">3.4.22.34</ecNumber>
    </recommendedName>
</protein>
<comment type="catalytic activity">
    <reaction evidence="1">
        <text>Hydrolysis of proteins and small molecule substrates at -Asn-|-Xaa- bonds.</text>
        <dbReference type="EC" id="3.4.22.34"/>
    </reaction>
</comment>
<dbReference type="EMBL" id="JALJOS010000048">
    <property type="protein sequence ID" value="KAK9819341.1"/>
    <property type="molecule type" value="Genomic_DNA"/>
</dbReference>
<feature type="chain" id="PRO_5043799928" description="legumain" evidence="9">
    <location>
        <begin position="21"/>
        <end position="624"/>
    </location>
</feature>
<feature type="signal peptide" evidence="9">
    <location>
        <begin position="1"/>
        <end position="20"/>
    </location>
</feature>
<dbReference type="InterPro" id="IPR043577">
    <property type="entry name" value="AE"/>
</dbReference>
<dbReference type="Proteomes" id="UP001438707">
    <property type="component" value="Unassembled WGS sequence"/>
</dbReference>
<sequence length="624" mass="67187">MSLAGLCLALGLIATTGSFAFRVPDVLRSFTAGHKPKGVDWALLVAGSSGWGNYRHQADVCHAYQVLKNGGLDDDHIIVMMADDLANNPWNPHPGKLFNRPYGPDVYEGVPLDYTGAHVNTETFLKVLAGHENASDLIGGSGKTVRSGPEDRVFVYYADHGAPGIVGMPSGPFLYADQLHTTLREKAARKGFKDLVIYLEACEAGSMFEGVLSNDLNVYATTAANAEEGSWGTYCPGMTPSVPPEFTTCLGDLYSVAWLENSDNYDLRKETLEQQFERVRNRTSNNNTFVQGSHAMQYGSLLIDEEPAADYLGMLNTGDRTMSGADKAAFQAIEKGGQQAIPQRQADLVPLWTAITGASDAAAVQKATAALTSKLDERAVLDAGISAAILDVLKQPEAAAAVKGTYDAQWQKVMEPLLARGIIVRWRNRRPDLSWLVVALNKSPSMQLVEAFVGMRLPRDKGRSLVDDWDCLREMVEAWESVRGPLDQYGMQHTRAFANLCNSGVTSQAFKASVNRTTPAAQGAKRAAVAATAAWAKAKGASNAAFKEAEHKAGFDTRAIIGLENVALIPGAVVNGPNYPEGLPVVSLSWRSLFTAIANSINSLIARMRSCGVLRPIAAAHPDC</sequence>
<dbReference type="GO" id="GO:0051603">
    <property type="term" value="P:proteolysis involved in protein catabolic process"/>
    <property type="evidence" value="ECO:0007669"/>
    <property type="project" value="InterPro"/>
</dbReference>
<dbReference type="PRINTS" id="PR00776">
    <property type="entry name" value="HEMOGLOBNASE"/>
</dbReference>
<dbReference type="PANTHER" id="PTHR12000">
    <property type="entry name" value="HEMOGLOBINASE FAMILY MEMBER"/>
    <property type="match status" value="1"/>
</dbReference>
<evidence type="ECO:0000256" key="5">
    <source>
        <dbReference type="ARBA" id="ARBA00022729"/>
    </source>
</evidence>
<dbReference type="PIRSF" id="PIRSF500139">
    <property type="entry name" value="AE"/>
    <property type="match status" value="1"/>
</dbReference>
<evidence type="ECO:0000313" key="12">
    <source>
        <dbReference type="Proteomes" id="UP001438707"/>
    </source>
</evidence>
<evidence type="ECO:0000256" key="7">
    <source>
        <dbReference type="ARBA" id="ARBA00022807"/>
    </source>
</evidence>
<comment type="caution">
    <text evidence="11">The sequence shown here is derived from an EMBL/GenBank/DDBJ whole genome shotgun (WGS) entry which is preliminary data.</text>
</comment>
<evidence type="ECO:0000256" key="1">
    <source>
        <dbReference type="ARBA" id="ARBA00000810"/>
    </source>
</evidence>
<evidence type="ECO:0000256" key="4">
    <source>
        <dbReference type="ARBA" id="ARBA00022670"/>
    </source>
</evidence>
<reference evidence="11 12" key="1">
    <citation type="journal article" date="2024" name="Nat. Commun.">
        <title>Phylogenomics reveals the evolutionary origins of lichenization in chlorophyte algae.</title>
        <authorList>
            <person name="Puginier C."/>
            <person name="Libourel C."/>
            <person name="Otte J."/>
            <person name="Skaloud P."/>
            <person name="Haon M."/>
            <person name="Grisel S."/>
            <person name="Petersen M."/>
            <person name="Berrin J.G."/>
            <person name="Delaux P.M."/>
            <person name="Dal Grande F."/>
            <person name="Keller J."/>
        </authorList>
    </citation>
    <scope>NUCLEOTIDE SEQUENCE [LARGE SCALE GENOMIC DNA]</scope>
    <source>
        <strain evidence="11 12">SAG 2145</strain>
    </source>
</reference>
<dbReference type="PANTHER" id="PTHR12000:SF42">
    <property type="entry name" value="LEGUMAIN"/>
    <property type="match status" value="1"/>
</dbReference>
<name>A0AAW1QD80_9CHLO</name>
<comment type="similarity">
    <text evidence="2">Belongs to the peptidase C13 family.</text>
</comment>
<dbReference type="GO" id="GO:0004197">
    <property type="term" value="F:cysteine-type endopeptidase activity"/>
    <property type="evidence" value="ECO:0007669"/>
    <property type="project" value="UniProtKB-EC"/>
</dbReference>
<evidence type="ECO:0000256" key="6">
    <source>
        <dbReference type="ARBA" id="ARBA00022801"/>
    </source>
</evidence>
<keyword evidence="4" id="KW-0645">Protease</keyword>
<proteinExistence type="inferred from homology"/>
<dbReference type="FunFam" id="3.40.50.1460:FF:000006">
    <property type="entry name" value="Legumain"/>
    <property type="match status" value="1"/>
</dbReference>
<dbReference type="EC" id="3.4.22.34" evidence="3"/>
<evidence type="ECO:0000256" key="2">
    <source>
        <dbReference type="ARBA" id="ARBA00009941"/>
    </source>
</evidence>
<dbReference type="InterPro" id="IPR046427">
    <property type="entry name" value="Legumain_prodom_sf"/>
</dbReference>
<keyword evidence="5 9" id="KW-0732">Signal</keyword>
<dbReference type="Pfam" id="PF20985">
    <property type="entry name" value="Legum_prodom"/>
    <property type="match status" value="1"/>
</dbReference>
<feature type="active site" description="Nucleophile" evidence="8">
    <location>
        <position position="202"/>
    </location>
</feature>
<dbReference type="GO" id="GO:0006624">
    <property type="term" value="P:vacuolar protein processing"/>
    <property type="evidence" value="ECO:0007669"/>
    <property type="project" value="TreeGrafter"/>
</dbReference>
<dbReference type="Pfam" id="PF01650">
    <property type="entry name" value="Peptidase_C13"/>
    <property type="match status" value="1"/>
</dbReference>
<gene>
    <name evidence="11" type="ORF">WJX74_008119</name>
</gene>
<keyword evidence="6" id="KW-0378">Hydrolase</keyword>
<evidence type="ECO:0000313" key="11">
    <source>
        <dbReference type="EMBL" id="KAK9819341.1"/>
    </source>
</evidence>
<dbReference type="Gene3D" id="1.10.132.130">
    <property type="match status" value="1"/>
</dbReference>
<feature type="domain" description="Legumain prodomain" evidence="10">
    <location>
        <begin position="458"/>
        <end position="515"/>
    </location>
</feature>
<keyword evidence="12" id="KW-1185">Reference proteome</keyword>
<evidence type="ECO:0000256" key="3">
    <source>
        <dbReference type="ARBA" id="ARBA00012628"/>
    </source>
</evidence>
<keyword evidence="7" id="KW-0788">Thiol protease</keyword>
<accession>A0AAW1QD80</accession>
<dbReference type="GO" id="GO:0005773">
    <property type="term" value="C:vacuole"/>
    <property type="evidence" value="ECO:0007669"/>
    <property type="project" value="GOC"/>
</dbReference>
<dbReference type="PIRSF" id="PIRSF019663">
    <property type="entry name" value="Legumain"/>
    <property type="match status" value="1"/>
</dbReference>
<feature type="active site" evidence="8">
    <location>
        <position position="160"/>
    </location>
</feature>